<comment type="caution">
    <text evidence="1">The sequence shown here is derived from an EMBL/GenBank/DDBJ whole genome shotgun (WGS) entry which is preliminary data.</text>
</comment>
<dbReference type="EMBL" id="JANPWB010000002">
    <property type="protein sequence ID" value="KAJ1206158.1"/>
    <property type="molecule type" value="Genomic_DNA"/>
</dbReference>
<proteinExistence type="predicted"/>
<dbReference type="AlphaFoldDB" id="A0AAV7VXZ6"/>
<dbReference type="Proteomes" id="UP001066276">
    <property type="component" value="Chromosome 1_2"/>
</dbReference>
<gene>
    <name evidence="1" type="ORF">NDU88_001567</name>
</gene>
<accession>A0AAV7VXZ6</accession>
<reference evidence="1" key="1">
    <citation type="journal article" date="2022" name="bioRxiv">
        <title>Sequencing and chromosome-scale assembly of the giantPleurodeles waltlgenome.</title>
        <authorList>
            <person name="Brown T."/>
            <person name="Elewa A."/>
            <person name="Iarovenko S."/>
            <person name="Subramanian E."/>
            <person name="Araus A.J."/>
            <person name="Petzold A."/>
            <person name="Susuki M."/>
            <person name="Suzuki K.-i.T."/>
            <person name="Hayashi T."/>
            <person name="Toyoda A."/>
            <person name="Oliveira C."/>
            <person name="Osipova E."/>
            <person name="Leigh N.D."/>
            <person name="Simon A."/>
            <person name="Yun M.H."/>
        </authorList>
    </citation>
    <scope>NUCLEOTIDE SEQUENCE</scope>
    <source>
        <strain evidence="1">20211129_DDA</strain>
        <tissue evidence="1">Liver</tissue>
    </source>
</reference>
<protein>
    <submittedName>
        <fullName evidence="1">Uncharacterized protein</fullName>
    </submittedName>
</protein>
<evidence type="ECO:0000313" key="2">
    <source>
        <dbReference type="Proteomes" id="UP001066276"/>
    </source>
</evidence>
<name>A0AAV7VXZ6_PLEWA</name>
<organism evidence="1 2">
    <name type="scientific">Pleurodeles waltl</name>
    <name type="common">Iberian ribbed newt</name>
    <dbReference type="NCBI Taxonomy" id="8319"/>
    <lineage>
        <taxon>Eukaryota</taxon>
        <taxon>Metazoa</taxon>
        <taxon>Chordata</taxon>
        <taxon>Craniata</taxon>
        <taxon>Vertebrata</taxon>
        <taxon>Euteleostomi</taxon>
        <taxon>Amphibia</taxon>
        <taxon>Batrachia</taxon>
        <taxon>Caudata</taxon>
        <taxon>Salamandroidea</taxon>
        <taxon>Salamandridae</taxon>
        <taxon>Pleurodelinae</taxon>
        <taxon>Pleurodeles</taxon>
    </lineage>
</organism>
<evidence type="ECO:0000313" key="1">
    <source>
        <dbReference type="EMBL" id="KAJ1206158.1"/>
    </source>
</evidence>
<keyword evidence="2" id="KW-1185">Reference proteome</keyword>
<sequence>MLWTFSQPALMVLDTSHTKSILEAIQASQEALKTKIGEVGVDVAILHQDLCDVVVRVSDAEGHIAELEVTIQELISTVHRLSASSKLLEECTEDAET</sequence>